<keyword evidence="2" id="KW-1185">Reference proteome</keyword>
<organism evidence="1 2">
    <name type="scientific">Saccharothrix tamanrassetensis</name>
    <dbReference type="NCBI Taxonomy" id="1051531"/>
    <lineage>
        <taxon>Bacteria</taxon>
        <taxon>Bacillati</taxon>
        <taxon>Actinomycetota</taxon>
        <taxon>Actinomycetes</taxon>
        <taxon>Pseudonocardiales</taxon>
        <taxon>Pseudonocardiaceae</taxon>
        <taxon>Saccharothrix</taxon>
    </lineage>
</organism>
<dbReference type="Proteomes" id="UP000547510">
    <property type="component" value="Unassembled WGS sequence"/>
</dbReference>
<dbReference type="InterPro" id="IPR010281">
    <property type="entry name" value="DUF885"/>
</dbReference>
<dbReference type="Pfam" id="PF05960">
    <property type="entry name" value="DUF885"/>
    <property type="match status" value="1"/>
</dbReference>
<proteinExistence type="predicted"/>
<protein>
    <submittedName>
        <fullName evidence="1">Uncharacterized protein (DUF885 family)</fullName>
    </submittedName>
</protein>
<accession>A0A841CJV1</accession>
<dbReference type="EMBL" id="JACHJN010000006">
    <property type="protein sequence ID" value="MBB5957771.1"/>
    <property type="molecule type" value="Genomic_DNA"/>
</dbReference>
<dbReference type="PANTHER" id="PTHR33361:SF2">
    <property type="entry name" value="DUF885 DOMAIN-CONTAINING PROTEIN"/>
    <property type="match status" value="1"/>
</dbReference>
<evidence type="ECO:0000313" key="2">
    <source>
        <dbReference type="Proteomes" id="UP000547510"/>
    </source>
</evidence>
<evidence type="ECO:0000313" key="1">
    <source>
        <dbReference type="EMBL" id="MBB5957771.1"/>
    </source>
</evidence>
<comment type="caution">
    <text evidence="1">The sequence shown here is derived from an EMBL/GenBank/DDBJ whole genome shotgun (WGS) entry which is preliminary data.</text>
</comment>
<name>A0A841CJV1_9PSEU</name>
<reference evidence="1 2" key="1">
    <citation type="submission" date="2020-08" db="EMBL/GenBank/DDBJ databases">
        <title>Genomic Encyclopedia of Type Strains, Phase III (KMG-III): the genomes of soil and plant-associated and newly described type strains.</title>
        <authorList>
            <person name="Whitman W."/>
        </authorList>
    </citation>
    <scope>NUCLEOTIDE SEQUENCE [LARGE SCALE GENOMIC DNA]</scope>
    <source>
        <strain evidence="1 2">CECT 8640</strain>
    </source>
</reference>
<sequence length="541" mass="59358">MTTARELADDLLAVAMDADPVMATLMGVPGRDDKLPDPSAEADREVCRRAEGIAELARSGEDDPVTRAVVVQQAVALARRADANLIEHTHAEGLNAPVALLLNALPLIRPADDRAGRAYLTRLSGFPRYLEALAHRQRGSSRRPVAHLVAAAVARLDRYLAEDADPLAIPLRDTALAAECAVLLETSVRPAFARYRDFLRTEIAPRGRSADEPGLCWLTGGGELYADLIGMYTTTDHTAEQLHRIGLDLIEALDREYEEIGARVFGPIPADRVRARLLDDPALRWATAEEMLVLAEETIARAERAAGDWFGTVPAARCAVAAVPESDAPNAPLAYYLDPALDGSRPGTYFVNTHQAEQRDRFSAEATAFHEGVPGHHFQIALAQQLTDLPLLRRFASIEAYLEGWALYTERLADEMGLYSSDVARLGMLSADSLRAARLVVDTGIHALRWTRQQAVDYLRAHAVMPDVDIFSEVDRYIENPAQALSYMVGRLEIQRLRGEAERRLGDRFDIRAFHDLVLGGGPLPMAVLADVVDRWCDSAG</sequence>
<dbReference type="PANTHER" id="PTHR33361">
    <property type="entry name" value="GLR0591 PROTEIN"/>
    <property type="match status" value="1"/>
</dbReference>
<dbReference type="AlphaFoldDB" id="A0A841CJV1"/>
<dbReference type="RefSeq" id="WP_184693082.1">
    <property type="nucleotide sequence ID" value="NZ_JACHJN010000006.1"/>
</dbReference>
<gene>
    <name evidence="1" type="ORF">FHS29_004366</name>
</gene>